<keyword evidence="3" id="KW-0238">DNA-binding</keyword>
<accession>A0A1M4N8C5</accession>
<comment type="similarity">
    <text evidence="1">Belongs to the 'phage' integrase family.</text>
</comment>
<dbReference type="RefSeq" id="WP_083595775.1">
    <property type="nucleotide sequence ID" value="NZ_FMJB01000064.1"/>
</dbReference>
<dbReference type="SUPFAM" id="SSF56349">
    <property type="entry name" value="DNA breaking-rejoining enzymes"/>
    <property type="match status" value="1"/>
</dbReference>
<dbReference type="InterPro" id="IPR050808">
    <property type="entry name" value="Phage_Integrase"/>
</dbReference>
<keyword evidence="2" id="KW-0229">DNA integration</keyword>
<dbReference type="Gene3D" id="1.10.150.130">
    <property type="match status" value="1"/>
</dbReference>
<evidence type="ECO:0000256" key="4">
    <source>
        <dbReference type="ARBA" id="ARBA00023172"/>
    </source>
</evidence>
<dbReference type="Proteomes" id="UP000184085">
    <property type="component" value="Unassembled WGS sequence"/>
</dbReference>
<dbReference type="Gene3D" id="1.10.443.10">
    <property type="entry name" value="Intergrase catalytic core"/>
    <property type="match status" value="1"/>
</dbReference>
<dbReference type="GO" id="GO:0015074">
    <property type="term" value="P:DNA integration"/>
    <property type="evidence" value="ECO:0007669"/>
    <property type="project" value="UniProtKB-KW"/>
</dbReference>
<reference evidence="7" key="1">
    <citation type="submission" date="2016-09" db="EMBL/GenBank/DDBJ databases">
        <authorList>
            <person name="Wibberg D."/>
        </authorList>
    </citation>
    <scope>NUCLEOTIDE SEQUENCE [LARGE SCALE GENOMIC DNA]</scope>
</reference>
<evidence type="ECO:0000313" key="7">
    <source>
        <dbReference type="Proteomes" id="UP000184085"/>
    </source>
</evidence>
<dbReference type="GO" id="GO:0006310">
    <property type="term" value="P:DNA recombination"/>
    <property type="evidence" value="ECO:0007669"/>
    <property type="project" value="UniProtKB-KW"/>
</dbReference>
<protein>
    <recommendedName>
        <fullName evidence="5">Tyr recombinase domain-containing protein</fullName>
    </recommendedName>
</protein>
<dbReference type="EMBL" id="FMJB01000064">
    <property type="protein sequence ID" value="SCM69426.1"/>
    <property type="molecule type" value="Genomic_DNA"/>
</dbReference>
<dbReference type="PANTHER" id="PTHR30629">
    <property type="entry name" value="PROPHAGE INTEGRASE"/>
    <property type="match status" value="1"/>
</dbReference>
<keyword evidence="4" id="KW-0233">DNA recombination</keyword>
<dbReference type="InterPro" id="IPR010998">
    <property type="entry name" value="Integrase_recombinase_N"/>
</dbReference>
<sequence length="448" mass="50675">MSNKKLPKYVSKHSNGSYRYKRNVPKKLWPYLGKKTLYRSLGRNYEEMLAKRPIAHREIEEIFRVESMTHPAERARAIISSQLGSRVAEMVDEGGVVIPAEEGPGHYLVYPDDVQDDLEELADKVEHRVPQEVADQIRSGRLEEIPMTLERVFYLYLQGKRDRGKDVRSEKQRIERLARAISQALGAAVYAHKPLGDIRRKDAAKLRDYLLRSMAPNSVLRNMNILKAAVNYVIVEEELGISNVFAKLPVYGAGAGKEDRLPFEPEELREARDAFTSSADALDLFVVLRDTGARLGEVVGLQVQDIKLKTQSLLIRPNGLRGLKTKGSDREVPLSPEALDCLTKRIDGLNDSDPVFAKYSAERGNDRASAMLMRRLRTKIQDKKKTMHSLRHTMKDGLRNTGCPEHLSQAILGHSENSVAANYGKGYALSVMRQAMEKVWHTHQKNKP</sequence>
<evidence type="ECO:0000256" key="2">
    <source>
        <dbReference type="ARBA" id="ARBA00022908"/>
    </source>
</evidence>
<evidence type="ECO:0000259" key="5">
    <source>
        <dbReference type="PROSITE" id="PS51898"/>
    </source>
</evidence>
<name>A0A1M4N8C5_9RHOB</name>
<dbReference type="InterPro" id="IPR011010">
    <property type="entry name" value="DNA_brk_join_enz"/>
</dbReference>
<evidence type="ECO:0000256" key="3">
    <source>
        <dbReference type="ARBA" id="ARBA00023125"/>
    </source>
</evidence>
<dbReference type="PANTHER" id="PTHR30629:SF2">
    <property type="entry name" value="PROPHAGE INTEGRASE INTS-RELATED"/>
    <property type="match status" value="1"/>
</dbReference>
<dbReference type="Pfam" id="PF00589">
    <property type="entry name" value="Phage_integrase"/>
    <property type="match status" value="1"/>
</dbReference>
<evidence type="ECO:0000256" key="1">
    <source>
        <dbReference type="ARBA" id="ARBA00008857"/>
    </source>
</evidence>
<organism evidence="6 7">
    <name type="scientific">Donghicola eburneus</name>
    <dbReference type="NCBI Taxonomy" id="393278"/>
    <lineage>
        <taxon>Bacteria</taxon>
        <taxon>Pseudomonadati</taxon>
        <taxon>Pseudomonadota</taxon>
        <taxon>Alphaproteobacteria</taxon>
        <taxon>Rhodobacterales</taxon>
        <taxon>Roseobacteraceae</taxon>
        <taxon>Donghicola</taxon>
    </lineage>
</organism>
<proteinExistence type="inferred from homology"/>
<keyword evidence="7" id="KW-1185">Reference proteome</keyword>
<dbReference type="InterPro" id="IPR002104">
    <property type="entry name" value="Integrase_catalytic"/>
</dbReference>
<dbReference type="InterPro" id="IPR013762">
    <property type="entry name" value="Integrase-like_cat_sf"/>
</dbReference>
<feature type="domain" description="Tyr recombinase" evidence="5">
    <location>
        <begin position="258"/>
        <end position="437"/>
    </location>
</feature>
<dbReference type="GO" id="GO:0003677">
    <property type="term" value="F:DNA binding"/>
    <property type="evidence" value="ECO:0007669"/>
    <property type="project" value="UniProtKB-KW"/>
</dbReference>
<evidence type="ECO:0000313" key="6">
    <source>
        <dbReference type="EMBL" id="SCM69426.1"/>
    </source>
</evidence>
<gene>
    <name evidence="6" type="ORF">KARMA_3665</name>
</gene>
<dbReference type="AlphaFoldDB" id="A0A1M4N8C5"/>
<dbReference type="PROSITE" id="PS51898">
    <property type="entry name" value="TYR_RECOMBINASE"/>
    <property type="match status" value="1"/>
</dbReference>